<evidence type="ECO:0000256" key="15">
    <source>
        <dbReference type="ARBA" id="ARBA00051495"/>
    </source>
</evidence>
<keyword evidence="20" id="KW-1185">Reference proteome</keyword>
<evidence type="ECO:0000313" key="20">
    <source>
        <dbReference type="Proteomes" id="UP000245884"/>
    </source>
</evidence>
<evidence type="ECO:0000256" key="12">
    <source>
        <dbReference type="ARBA" id="ARBA00023098"/>
    </source>
</evidence>
<evidence type="ECO:0000256" key="16">
    <source>
        <dbReference type="ARBA" id="ARBA00058640"/>
    </source>
</evidence>
<keyword evidence="12" id="KW-0443">Lipid metabolism</keyword>
<feature type="domain" description="3-oxo-5-alpha-steroid 4-dehydrogenase C-terminal" evidence="18">
    <location>
        <begin position="155"/>
        <end position="310"/>
    </location>
</feature>
<evidence type="ECO:0000256" key="11">
    <source>
        <dbReference type="ARBA" id="ARBA00023002"/>
    </source>
</evidence>
<evidence type="ECO:0000256" key="1">
    <source>
        <dbReference type="ARBA" id="ARBA00004477"/>
    </source>
</evidence>
<gene>
    <name evidence="19" type="ORF">BDZ90DRAFT_22286</name>
</gene>
<dbReference type="OrthoDB" id="540503at2759"/>
<evidence type="ECO:0000256" key="4">
    <source>
        <dbReference type="ARBA" id="ARBA00012530"/>
    </source>
</evidence>
<dbReference type="RefSeq" id="XP_025365342.1">
    <property type="nucleotide sequence ID" value="XM_025504543.1"/>
</dbReference>
<sequence>MPFTIKVHNRNLPSADKATSSPFPLQLSFSSAPTLAALKAEIHGKVPKLTPSRQRITNEDKKPLLDDAQQVNVSSGSDLYVKDLGPQVAWRTVFLTEYFGPLFIHPLWFYGIAPRLYGSKWQPSAVQEVAMGLIVLHYLKREVETVFVHRFSAATMPLFNIFKNSTHYWVLSGVLLAGAIYHPNLCEQAVRGTLQANPAFIAGCAVVWTLAQLGNFRSHMILRSLRSAGGKERKIPRGFAFELVSCPNYLFETIAWLSITILTASPAAALFSAVSVGQMAIWAAKKHRNYKKEFGKEYPRGRKAMFPLVF</sequence>
<evidence type="ECO:0000256" key="2">
    <source>
        <dbReference type="ARBA" id="ARBA00005194"/>
    </source>
</evidence>
<dbReference type="FunFam" id="1.20.120.1630:FF:000010">
    <property type="entry name" value="Steroid alpha reductase family protein"/>
    <property type="match status" value="1"/>
</dbReference>
<accession>A0A316UZK1</accession>
<evidence type="ECO:0000256" key="6">
    <source>
        <dbReference type="ARBA" id="ARBA00022692"/>
    </source>
</evidence>
<keyword evidence="11" id="KW-0560">Oxidoreductase</keyword>
<keyword evidence="9" id="KW-0521">NADP</keyword>
<keyword evidence="14" id="KW-0275">Fatty acid biosynthesis</keyword>
<comment type="catalytic activity">
    <reaction evidence="15">
        <text>a very-long-chain 2,3-saturated fatty acyl-CoA + NADP(+) = a very-long-chain (2E)-enoyl-CoA + NADPH + H(+)</text>
        <dbReference type="Rhea" id="RHEA:14473"/>
        <dbReference type="ChEBI" id="CHEBI:15378"/>
        <dbReference type="ChEBI" id="CHEBI:57783"/>
        <dbReference type="ChEBI" id="CHEBI:58349"/>
        <dbReference type="ChEBI" id="CHEBI:83724"/>
        <dbReference type="ChEBI" id="CHEBI:83728"/>
        <dbReference type="EC" id="1.3.1.93"/>
    </reaction>
</comment>
<keyword evidence="7" id="KW-0256">Endoplasmic reticulum</keyword>
<dbReference type="GO" id="GO:0102758">
    <property type="term" value="F:very-long-chain enoyl-CoA reductase activity"/>
    <property type="evidence" value="ECO:0007669"/>
    <property type="project" value="UniProtKB-EC"/>
</dbReference>
<dbReference type="PANTHER" id="PTHR10556:SF28">
    <property type="entry name" value="VERY-LONG-CHAIN ENOYL-COA REDUCTASE"/>
    <property type="match status" value="1"/>
</dbReference>
<dbReference type="Pfam" id="PF02544">
    <property type="entry name" value="Steroid_dh"/>
    <property type="match status" value="1"/>
</dbReference>
<dbReference type="EMBL" id="KZ819662">
    <property type="protein sequence ID" value="PWN30730.1"/>
    <property type="molecule type" value="Genomic_DNA"/>
</dbReference>
<evidence type="ECO:0000256" key="8">
    <source>
        <dbReference type="ARBA" id="ARBA00022832"/>
    </source>
</evidence>
<dbReference type="InterPro" id="IPR001104">
    <property type="entry name" value="3-oxo-5_a-steroid_4-DH_C"/>
</dbReference>
<dbReference type="GeneID" id="37026366"/>
<evidence type="ECO:0000256" key="5">
    <source>
        <dbReference type="ARBA" id="ARBA00022516"/>
    </source>
</evidence>
<keyword evidence="5" id="KW-0444">Lipid biosynthesis</keyword>
<evidence type="ECO:0000256" key="10">
    <source>
        <dbReference type="ARBA" id="ARBA00022989"/>
    </source>
</evidence>
<organism evidence="19 20">
    <name type="scientific">Jaminaea rosea</name>
    <dbReference type="NCBI Taxonomy" id="1569628"/>
    <lineage>
        <taxon>Eukaryota</taxon>
        <taxon>Fungi</taxon>
        <taxon>Dikarya</taxon>
        <taxon>Basidiomycota</taxon>
        <taxon>Ustilaginomycotina</taxon>
        <taxon>Exobasidiomycetes</taxon>
        <taxon>Microstromatales</taxon>
        <taxon>Microstromatales incertae sedis</taxon>
        <taxon>Jaminaea</taxon>
    </lineage>
</organism>
<dbReference type="EC" id="1.3.1.93" evidence="4"/>
<dbReference type="STRING" id="1569628.A0A316UZK1"/>
<dbReference type="PANTHER" id="PTHR10556">
    <property type="entry name" value="3-OXO-5-ALPHA-STEROID 4-DEHYDROGENASE"/>
    <property type="match status" value="1"/>
</dbReference>
<comment type="similarity">
    <text evidence="3">Belongs to the steroid 5-alpha reductase family.</text>
</comment>
<evidence type="ECO:0000256" key="9">
    <source>
        <dbReference type="ARBA" id="ARBA00022857"/>
    </source>
</evidence>
<dbReference type="Gene3D" id="3.10.20.90">
    <property type="entry name" value="Phosphatidylinositol 3-kinase Catalytic Subunit, Chain A, domain 1"/>
    <property type="match status" value="1"/>
</dbReference>
<reference evidence="19 20" key="1">
    <citation type="journal article" date="2018" name="Mol. Biol. Evol.">
        <title>Broad Genomic Sampling Reveals a Smut Pathogenic Ancestry of the Fungal Clade Ustilaginomycotina.</title>
        <authorList>
            <person name="Kijpornyongpan T."/>
            <person name="Mondo S.J."/>
            <person name="Barry K."/>
            <person name="Sandor L."/>
            <person name="Lee J."/>
            <person name="Lipzen A."/>
            <person name="Pangilinan J."/>
            <person name="LaButti K."/>
            <person name="Hainaut M."/>
            <person name="Henrissat B."/>
            <person name="Grigoriev I.V."/>
            <person name="Spatafora J.W."/>
            <person name="Aime M.C."/>
        </authorList>
    </citation>
    <scope>NUCLEOTIDE SEQUENCE [LARGE SCALE GENOMIC DNA]</scope>
    <source>
        <strain evidence="19 20">MCA 5214</strain>
    </source>
</reference>
<dbReference type="Gene3D" id="1.20.120.1630">
    <property type="match status" value="1"/>
</dbReference>
<keyword evidence="13 17" id="KW-0472">Membrane</keyword>
<dbReference type="AlphaFoldDB" id="A0A316UZK1"/>
<evidence type="ECO:0000256" key="17">
    <source>
        <dbReference type="SAM" id="Phobius"/>
    </source>
</evidence>
<dbReference type="InterPro" id="IPR039357">
    <property type="entry name" value="SRD5A/TECR"/>
</dbReference>
<evidence type="ECO:0000259" key="18">
    <source>
        <dbReference type="Pfam" id="PF02544"/>
    </source>
</evidence>
<feature type="transmembrane region" description="Helical" evidence="17">
    <location>
        <begin position="265"/>
        <end position="284"/>
    </location>
</feature>
<dbReference type="GO" id="GO:0042761">
    <property type="term" value="P:very long-chain fatty acid biosynthetic process"/>
    <property type="evidence" value="ECO:0007669"/>
    <property type="project" value="TreeGrafter"/>
</dbReference>
<comment type="function">
    <text evidence="16">Catalyzes the last of the four reactions of the long-chain fatty acids elongation cycle. This endoplasmic reticulum-bound enzymatic process, allows the addition of 2 carbons to the chain of long- and very long-chain fatty acids/VLCFAs per cycle. This enzyme reduces the trans-2,3-enoyl-CoA fatty acid intermediate to an acyl-CoA that can be further elongated by entering a new cycle of elongation. Thereby, it participates in the production of VLCFAs of different chain lengths that are involved in multiple biological processes as precursors of membrane lipids and lipid mediators.</text>
</comment>
<evidence type="ECO:0000313" key="19">
    <source>
        <dbReference type="EMBL" id="PWN30730.1"/>
    </source>
</evidence>
<evidence type="ECO:0000256" key="3">
    <source>
        <dbReference type="ARBA" id="ARBA00007742"/>
    </source>
</evidence>
<comment type="pathway">
    <text evidence="2">Lipid metabolism; fatty acid biosynthesis.</text>
</comment>
<keyword evidence="8" id="KW-0276">Fatty acid metabolism</keyword>
<dbReference type="PROSITE" id="PS50244">
    <property type="entry name" value="S5A_REDUCTASE"/>
    <property type="match status" value="1"/>
</dbReference>
<comment type="subcellular location">
    <subcellularLocation>
        <location evidence="1">Endoplasmic reticulum membrane</location>
        <topology evidence="1">Multi-pass membrane protein</topology>
    </subcellularLocation>
</comment>
<evidence type="ECO:0000256" key="13">
    <source>
        <dbReference type="ARBA" id="ARBA00023136"/>
    </source>
</evidence>
<protein>
    <recommendedName>
        <fullName evidence="4">very-long-chain enoyl-CoA reductase</fullName>
        <ecNumber evidence="4">1.3.1.93</ecNumber>
    </recommendedName>
</protein>
<proteinExistence type="inferred from homology"/>
<evidence type="ECO:0000256" key="14">
    <source>
        <dbReference type="ARBA" id="ARBA00023160"/>
    </source>
</evidence>
<dbReference type="GO" id="GO:0005789">
    <property type="term" value="C:endoplasmic reticulum membrane"/>
    <property type="evidence" value="ECO:0007669"/>
    <property type="project" value="UniProtKB-SubCell"/>
</dbReference>
<dbReference type="Proteomes" id="UP000245884">
    <property type="component" value="Unassembled WGS sequence"/>
</dbReference>
<keyword evidence="6 17" id="KW-0812">Transmembrane</keyword>
<name>A0A316UZK1_9BASI</name>
<keyword evidence="10 17" id="KW-1133">Transmembrane helix</keyword>
<evidence type="ECO:0000256" key="7">
    <source>
        <dbReference type="ARBA" id="ARBA00022824"/>
    </source>
</evidence>